<dbReference type="InterPro" id="IPR042070">
    <property type="entry name" value="PucR_C-HTH_sf"/>
</dbReference>
<feature type="region of interest" description="Disordered" evidence="2">
    <location>
        <begin position="1"/>
        <end position="26"/>
    </location>
</feature>
<dbReference type="InterPro" id="IPR025736">
    <property type="entry name" value="PucR_C-HTH_dom"/>
</dbReference>
<dbReference type="Pfam" id="PF14361">
    <property type="entry name" value="RsbRD_N"/>
    <property type="match status" value="1"/>
</dbReference>
<feature type="domain" description="CdaR GGDEF-like" evidence="5">
    <location>
        <begin position="151"/>
        <end position="270"/>
    </location>
</feature>
<dbReference type="Proteomes" id="UP001585080">
    <property type="component" value="Unassembled WGS sequence"/>
</dbReference>
<feature type="domain" description="RsbT co-antagonist protein RsbRD N-terminal" evidence="4">
    <location>
        <begin position="41"/>
        <end position="137"/>
    </location>
</feature>
<dbReference type="PANTHER" id="PTHR33744">
    <property type="entry name" value="CARBOHYDRATE DIACID REGULATOR"/>
    <property type="match status" value="1"/>
</dbReference>
<evidence type="ECO:0000256" key="1">
    <source>
        <dbReference type="ARBA" id="ARBA00006754"/>
    </source>
</evidence>
<organism evidence="6 7">
    <name type="scientific">Streptomyces broussonetiae</name>
    <dbReference type="NCBI Taxonomy" id="2686304"/>
    <lineage>
        <taxon>Bacteria</taxon>
        <taxon>Bacillati</taxon>
        <taxon>Actinomycetota</taxon>
        <taxon>Actinomycetes</taxon>
        <taxon>Kitasatosporales</taxon>
        <taxon>Streptomycetaceae</taxon>
        <taxon>Streptomyces</taxon>
    </lineage>
</organism>
<dbReference type="Pfam" id="PF17853">
    <property type="entry name" value="GGDEF_2"/>
    <property type="match status" value="1"/>
</dbReference>
<dbReference type="PANTHER" id="PTHR33744:SF1">
    <property type="entry name" value="DNA-BINDING TRANSCRIPTIONAL ACTIVATOR ADER"/>
    <property type="match status" value="1"/>
</dbReference>
<sequence length="388" mass="41472">MTRGTPSDPPATGPLSPRDVAERASREACGVPTDLLEGYVALLAAISTGGGLDGEERRRRRDIGALAAERDVPMRGVVDLYLSATWIAWPSLPGVLAATGADALRRIGEAVFHAADTAITAVAEGYEEAQRWSLRQEESFRREFVDDLLDGRRPETLAGRAERYGLRLAGSYVVVVAAGAQPFVDGGPATRRVEAVVDGSRTSREVLVTTKDGLLVCVAPDAGGAVEEFVGRLLETLGPDGGWRIGVGRPQRGPGGAVRSFEQARQALHMAQRLELPGQVHLASDLLVYQVLIRDRAALADLVDGVLEPLRAGRTRPETLLDTLSAYFAAGRVATAAAQQLHIGVRTVTYRLNRVEALTGYSVYDPQQGFTLHVAVLGARLLGWPGDT</sequence>
<dbReference type="InterPro" id="IPR041522">
    <property type="entry name" value="CdaR_GGDEF"/>
</dbReference>
<accession>A0ABV5ED63</accession>
<gene>
    <name evidence="6" type="ORF">VSS16_19040</name>
</gene>
<dbReference type="InterPro" id="IPR051448">
    <property type="entry name" value="CdaR-like_regulators"/>
</dbReference>
<evidence type="ECO:0000259" key="4">
    <source>
        <dbReference type="Pfam" id="PF14361"/>
    </source>
</evidence>
<dbReference type="Gene3D" id="1.10.10.2840">
    <property type="entry name" value="PucR C-terminal helix-turn-helix domain"/>
    <property type="match status" value="1"/>
</dbReference>
<protein>
    <submittedName>
        <fullName evidence="6">Helix-turn-helix domain-containing protein</fullName>
    </submittedName>
</protein>
<comment type="similarity">
    <text evidence="1">Belongs to the CdaR family.</text>
</comment>
<name>A0ABV5ED63_9ACTN</name>
<evidence type="ECO:0000313" key="7">
    <source>
        <dbReference type="Proteomes" id="UP001585080"/>
    </source>
</evidence>
<dbReference type="Pfam" id="PF13556">
    <property type="entry name" value="HTH_30"/>
    <property type="match status" value="1"/>
</dbReference>
<comment type="caution">
    <text evidence="6">The sequence shown here is derived from an EMBL/GenBank/DDBJ whole genome shotgun (WGS) entry which is preliminary data.</text>
</comment>
<proteinExistence type="inferred from homology"/>
<feature type="domain" description="PucR C-terminal helix-turn-helix" evidence="3">
    <location>
        <begin position="320"/>
        <end position="376"/>
    </location>
</feature>
<evidence type="ECO:0000313" key="6">
    <source>
        <dbReference type="EMBL" id="MFB8774799.1"/>
    </source>
</evidence>
<dbReference type="InterPro" id="IPR025751">
    <property type="entry name" value="RsbRD_N_dom"/>
</dbReference>
<evidence type="ECO:0000256" key="2">
    <source>
        <dbReference type="SAM" id="MobiDB-lite"/>
    </source>
</evidence>
<dbReference type="EMBL" id="JAYMRP010000015">
    <property type="protein sequence ID" value="MFB8774799.1"/>
    <property type="molecule type" value="Genomic_DNA"/>
</dbReference>
<evidence type="ECO:0000259" key="3">
    <source>
        <dbReference type="Pfam" id="PF13556"/>
    </source>
</evidence>
<reference evidence="6 7" key="1">
    <citation type="submission" date="2024-01" db="EMBL/GenBank/DDBJ databases">
        <title>Genome mining of biosynthetic gene clusters to explore secondary metabolites of Streptomyces sp.</title>
        <authorList>
            <person name="Baig A."/>
            <person name="Ajitkumar Shintre N."/>
            <person name="Kumar H."/>
            <person name="Anbarasu A."/>
            <person name="Ramaiah S."/>
        </authorList>
    </citation>
    <scope>NUCLEOTIDE SEQUENCE [LARGE SCALE GENOMIC DNA]</scope>
    <source>
        <strain evidence="6 7">A57</strain>
    </source>
</reference>
<dbReference type="RefSeq" id="WP_376733487.1">
    <property type="nucleotide sequence ID" value="NZ_JAYMRP010000015.1"/>
</dbReference>
<evidence type="ECO:0000259" key="5">
    <source>
        <dbReference type="Pfam" id="PF17853"/>
    </source>
</evidence>
<keyword evidence="7" id="KW-1185">Reference proteome</keyword>